<dbReference type="InterPro" id="IPR009072">
    <property type="entry name" value="Histone-fold"/>
</dbReference>
<dbReference type="Gene3D" id="1.20.920.10">
    <property type="entry name" value="Bromodomain-like"/>
    <property type="match status" value="1"/>
</dbReference>
<dbReference type="PANTHER" id="PTHR47343:SF1">
    <property type="entry name" value="TRANSCRIPTIONAL ACTIVATOR SPT7"/>
    <property type="match status" value="1"/>
</dbReference>
<dbReference type="AlphaFoldDB" id="F8NQI3"/>
<dbReference type="HOGENOM" id="CLU_006198_1_0_1"/>
<name>F8NQI3_SERL9</name>
<dbReference type="Proteomes" id="UP000008064">
    <property type="component" value="Unassembled WGS sequence"/>
</dbReference>
<proteinExistence type="predicted"/>
<dbReference type="InterPro" id="IPR037782">
    <property type="entry name" value="Spt7"/>
</dbReference>
<dbReference type="GO" id="GO:0005198">
    <property type="term" value="F:structural molecule activity"/>
    <property type="evidence" value="ECO:0007669"/>
    <property type="project" value="TreeGrafter"/>
</dbReference>
<dbReference type="KEGG" id="sla:SERLADRAFT_435953"/>
<dbReference type="Pfam" id="PF00439">
    <property type="entry name" value="Bromodomain"/>
    <property type="match status" value="1"/>
</dbReference>
<dbReference type="GO" id="GO:0006357">
    <property type="term" value="P:regulation of transcription by RNA polymerase II"/>
    <property type="evidence" value="ECO:0007669"/>
    <property type="project" value="TreeGrafter"/>
</dbReference>
<dbReference type="GO" id="GO:0000124">
    <property type="term" value="C:SAGA complex"/>
    <property type="evidence" value="ECO:0007669"/>
    <property type="project" value="InterPro"/>
</dbReference>
<sequence>MNNLLRALTESQVKSSADLKLLLTTVKEARRQSYDTKISEPFYESLEGLLHDLRTVTMDNHDADAFLKPVPRAEYPDYYDVIANPMDLQTMLKKVKGKQYKSKREFKDDLDLIWSNCYTYNANEDHPLRLCAKRLKMKADKLLMNITDRKERVDPYIPFDLSSRNTPQPKLNGFMNGHLKPRSPSRPPRQPISIQSTCSPVPKKPRRDVAFPDSPAIIRTAEGMVTFRQMDEELNATAGPSFASHAPARGLSNGVSSLPERLRSYAMPIESESETEDERLIDSAHTEGDAAGKRKINGITAQRPRKRARLTPPVYDNSDVLDLWWRAVESDTLLANGLPSLVQSSHQAALLSQPTASRSPSRKRKRPKKSDTPTNTMLAHMNGNIKTLKRVRRTHAKFAALNLNSEEGGTFDEPPDVPEDEVEETIDERPWKTRGAGVEIGEANATDCLRWMNTKVLEHAGFQGSSSVALDVLSGVTSEFFLNVGRTLRFLCDKYSNSMTAEEIILHTLFESGTTKIQNLERYIKDDVIRYGARLTDLEKKLVSAYREATAVEALDDDALFGNDSEEEEGAFVMGNFTDSFGEDFLGLRELGIAAEFGLSSLSIPKKLLKGKGKAGSKLLPSEVKPTEPPPPYPPPPSFLLVSSKNVDDHIGLLKTYYQGRLSLLSSSLPPMASAPSAYPPAFASAMPPLLPQPAAPKAVVTLPDDSSNPVQSKLGPLGQVLKSGSSANALKKKGKGKDGTISTKPEETALVDSSLYEGGSVTDSPKKKKPANGPSAKKKKAVDFPPVIAASA</sequence>
<dbReference type="PRINTS" id="PR00503">
    <property type="entry name" value="BROMODOMAIN"/>
</dbReference>
<dbReference type="GO" id="GO:0006325">
    <property type="term" value="P:chromatin organization"/>
    <property type="evidence" value="ECO:0007669"/>
    <property type="project" value="UniProtKB-ARBA"/>
</dbReference>
<evidence type="ECO:0000259" key="4">
    <source>
        <dbReference type="PROSITE" id="PS50014"/>
    </source>
</evidence>
<feature type="region of interest" description="Disordered" evidence="3">
    <location>
        <begin position="345"/>
        <end position="377"/>
    </location>
</feature>
<dbReference type="SMART" id="SM00297">
    <property type="entry name" value="BROMO"/>
    <property type="match status" value="1"/>
</dbReference>
<dbReference type="PANTHER" id="PTHR47343">
    <property type="entry name" value="TRANSCRIPTIONAL ACTIVATOR SPT7"/>
    <property type="match status" value="1"/>
</dbReference>
<dbReference type="PROSITE" id="PS50014">
    <property type="entry name" value="BROMODOMAIN_2"/>
    <property type="match status" value="1"/>
</dbReference>
<dbReference type="GO" id="GO:0046695">
    <property type="term" value="C:SLIK (SAGA-like) complex"/>
    <property type="evidence" value="ECO:0007669"/>
    <property type="project" value="InterPro"/>
</dbReference>
<protein>
    <recommendedName>
        <fullName evidence="4">Bromo domain-containing protein</fullName>
    </recommendedName>
</protein>
<dbReference type="CDD" id="cd22927">
    <property type="entry name" value="HFD_SPT7"/>
    <property type="match status" value="1"/>
</dbReference>
<feature type="region of interest" description="Disordered" evidence="3">
    <location>
        <begin position="406"/>
        <end position="427"/>
    </location>
</feature>
<feature type="compositionally biased region" description="Polar residues" evidence="3">
    <location>
        <begin position="345"/>
        <end position="356"/>
    </location>
</feature>
<accession>F8NQI3</accession>
<evidence type="ECO:0000256" key="1">
    <source>
        <dbReference type="ARBA" id="ARBA00023117"/>
    </source>
</evidence>
<gene>
    <name evidence="5" type="ORF">SERLADRAFT_435953</name>
</gene>
<dbReference type="EMBL" id="GL945432">
    <property type="protein sequence ID" value="EGO26112.1"/>
    <property type="molecule type" value="Genomic_DNA"/>
</dbReference>
<feature type="region of interest" description="Disordered" evidence="3">
    <location>
        <begin position="700"/>
        <end position="793"/>
    </location>
</feature>
<dbReference type="PROSITE" id="PS00633">
    <property type="entry name" value="BROMODOMAIN_1"/>
    <property type="match status" value="1"/>
</dbReference>
<dbReference type="Gene3D" id="1.10.20.10">
    <property type="entry name" value="Histone, subunit A"/>
    <property type="match status" value="1"/>
</dbReference>
<feature type="region of interest" description="Disordered" evidence="3">
    <location>
        <begin position="167"/>
        <end position="212"/>
    </location>
</feature>
<feature type="region of interest" description="Disordered" evidence="3">
    <location>
        <begin position="612"/>
        <end position="634"/>
    </location>
</feature>
<dbReference type="InterPro" id="IPR018359">
    <property type="entry name" value="Bromodomain_CS"/>
</dbReference>
<dbReference type="OrthoDB" id="21449at2759"/>
<dbReference type="InterPro" id="IPR001487">
    <property type="entry name" value="Bromodomain"/>
</dbReference>
<feature type="compositionally biased region" description="Acidic residues" evidence="3">
    <location>
        <begin position="409"/>
        <end position="426"/>
    </location>
</feature>
<evidence type="ECO:0000256" key="3">
    <source>
        <dbReference type="SAM" id="MobiDB-lite"/>
    </source>
</evidence>
<reference evidence="5" key="1">
    <citation type="submission" date="2011-04" db="EMBL/GenBank/DDBJ databases">
        <title>Evolution of plant cell wall degrading machinery underlies the functional diversity of forest fungi.</title>
        <authorList>
            <consortium name="US DOE Joint Genome Institute (JGI-PGF)"/>
            <person name="Eastwood D.C."/>
            <person name="Floudas D."/>
            <person name="Binder M."/>
            <person name="Majcherczyk A."/>
            <person name="Schneider P."/>
            <person name="Aerts A."/>
            <person name="Asiegbu F.O."/>
            <person name="Baker S.E."/>
            <person name="Barry K."/>
            <person name="Bendiksby M."/>
            <person name="Blumentritt M."/>
            <person name="Coutinho P.M."/>
            <person name="Cullen D."/>
            <person name="Cullen D."/>
            <person name="Gathman A."/>
            <person name="Goodell B."/>
            <person name="Henrissat B."/>
            <person name="Ihrmark K."/>
            <person name="Kauserud H."/>
            <person name="Kohler A."/>
            <person name="LaButti K."/>
            <person name="Lapidus A."/>
            <person name="Lavin J.L."/>
            <person name="Lee Y.-H."/>
            <person name="Lindquist E."/>
            <person name="Lilly W."/>
            <person name="Lucas S."/>
            <person name="Morin E."/>
            <person name="Murat C."/>
            <person name="Oguiza J.A."/>
            <person name="Park J."/>
            <person name="Pisabarro A.G."/>
            <person name="Riley R."/>
            <person name="Rosling A."/>
            <person name="Salamov A."/>
            <person name="Schmidt O."/>
            <person name="Schmutz J."/>
            <person name="Skrede I."/>
            <person name="Stenlid J."/>
            <person name="Wiebenga A."/>
            <person name="Xie X."/>
            <person name="Kues U."/>
            <person name="Hibbett D.S."/>
            <person name="Hoffmeister D."/>
            <person name="Hogberg N."/>
            <person name="Martin F."/>
            <person name="Grigoriev I.V."/>
            <person name="Watkinson S.C."/>
        </authorList>
    </citation>
    <scope>NUCLEOTIDE SEQUENCE</scope>
    <source>
        <strain evidence="5">S7.9</strain>
    </source>
</reference>
<dbReference type="GO" id="GO:0046982">
    <property type="term" value="F:protein heterodimerization activity"/>
    <property type="evidence" value="ECO:0007669"/>
    <property type="project" value="InterPro"/>
</dbReference>
<dbReference type="RefSeq" id="XP_007316285.1">
    <property type="nucleotide sequence ID" value="XM_007316223.1"/>
</dbReference>
<organism>
    <name type="scientific">Serpula lacrymans var. lacrymans (strain S7.9)</name>
    <name type="common">Dry rot fungus</name>
    <dbReference type="NCBI Taxonomy" id="578457"/>
    <lineage>
        <taxon>Eukaryota</taxon>
        <taxon>Fungi</taxon>
        <taxon>Dikarya</taxon>
        <taxon>Basidiomycota</taxon>
        <taxon>Agaricomycotina</taxon>
        <taxon>Agaricomycetes</taxon>
        <taxon>Agaricomycetidae</taxon>
        <taxon>Boletales</taxon>
        <taxon>Coniophorineae</taxon>
        <taxon>Serpulaceae</taxon>
        <taxon>Serpula</taxon>
    </lineage>
</organism>
<feature type="compositionally biased region" description="Basic residues" evidence="3">
    <location>
        <begin position="767"/>
        <end position="781"/>
    </location>
</feature>
<evidence type="ECO:0000256" key="2">
    <source>
        <dbReference type="PROSITE-ProRule" id="PRU00035"/>
    </source>
</evidence>
<dbReference type="SUPFAM" id="SSF47370">
    <property type="entry name" value="Bromodomain"/>
    <property type="match status" value="1"/>
</dbReference>
<evidence type="ECO:0000313" key="5">
    <source>
        <dbReference type="EMBL" id="EGO26112.1"/>
    </source>
</evidence>
<keyword evidence="1 2" id="KW-0103">Bromodomain</keyword>
<feature type="domain" description="Bromo" evidence="4">
    <location>
        <begin position="58"/>
        <end position="128"/>
    </location>
</feature>
<dbReference type="GeneID" id="18814614"/>
<dbReference type="InterPro" id="IPR036427">
    <property type="entry name" value="Bromodomain-like_sf"/>
</dbReference>